<keyword evidence="1 2" id="KW-0732">Signal</keyword>
<dbReference type="NCBIfam" id="TIGR04183">
    <property type="entry name" value="Por_Secre_tail"/>
    <property type="match status" value="1"/>
</dbReference>
<dbReference type="Pfam" id="PF18962">
    <property type="entry name" value="Por_Secre_tail"/>
    <property type="match status" value="1"/>
</dbReference>
<proteinExistence type="predicted"/>
<feature type="chain" id="PRO_5046719630" evidence="2">
    <location>
        <begin position="20"/>
        <end position="571"/>
    </location>
</feature>
<dbReference type="EMBL" id="CP068439">
    <property type="protein sequence ID" value="QQX77766.1"/>
    <property type="molecule type" value="Genomic_DNA"/>
</dbReference>
<evidence type="ECO:0000256" key="1">
    <source>
        <dbReference type="ARBA" id="ARBA00022729"/>
    </source>
</evidence>
<gene>
    <name evidence="4" type="ORF">JK629_05750</name>
</gene>
<feature type="signal peptide" evidence="2">
    <location>
        <begin position="1"/>
        <end position="19"/>
    </location>
</feature>
<dbReference type="RefSeq" id="WP_202337656.1">
    <property type="nucleotide sequence ID" value="NZ_CP068439.1"/>
</dbReference>
<feature type="domain" description="Secretion system C-terminal sorting" evidence="3">
    <location>
        <begin position="502"/>
        <end position="569"/>
    </location>
</feature>
<evidence type="ECO:0000256" key="2">
    <source>
        <dbReference type="SAM" id="SignalP"/>
    </source>
</evidence>
<dbReference type="InterPro" id="IPR026444">
    <property type="entry name" value="Secre_tail"/>
</dbReference>
<organism evidence="4 5">
    <name type="scientific">Aequorivita iocasae</name>
    <dbReference type="NCBI Taxonomy" id="2803865"/>
    <lineage>
        <taxon>Bacteria</taxon>
        <taxon>Pseudomonadati</taxon>
        <taxon>Bacteroidota</taxon>
        <taxon>Flavobacteriia</taxon>
        <taxon>Flavobacteriales</taxon>
        <taxon>Flavobacteriaceae</taxon>
        <taxon>Aequorivita</taxon>
    </lineage>
</organism>
<name>A0ABX7DUE1_9FLAO</name>
<accession>A0ABX7DUE1</accession>
<keyword evidence="5" id="KW-1185">Reference proteome</keyword>
<evidence type="ECO:0000259" key="3">
    <source>
        <dbReference type="Pfam" id="PF18962"/>
    </source>
</evidence>
<reference evidence="4 5" key="1">
    <citation type="submission" date="2021-01" db="EMBL/GenBank/DDBJ databases">
        <title>Aequorivita sp. strain KX20305, a bacterium isolated from the sediment collected at a cold seep field in South China Sea.</title>
        <authorList>
            <person name="Zhang H."/>
            <person name="Li C."/>
        </authorList>
    </citation>
    <scope>NUCLEOTIDE SEQUENCE [LARGE SCALE GENOMIC DNA]</scope>
    <source>
        <strain evidence="4 5">KX20305</strain>
    </source>
</reference>
<evidence type="ECO:0000313" key="5">
    <source>
        <dbReference type="Proteomes" id="UP000629420"/>
    </source>
</evidence>
<dbReference type="Proteomes" id="UP000629420">
    <property type="component" value="Chromosome"/>
</dbReference>
<sequence length="571" mass="62593">MKNAITFLMCSLCIITGIAQTDLIGNTIVPNRTPELQALYQQAKNLEENGTASEINANRLAIKNAWQAIDPNVAALYKPIVTNRLPETVENLPINGAFVPSKILERDGEGLIPEWGNDQLLRDDYVDGVDMDKDRISDNIYIGIYENLIEFGGTFDSIFIYRSQDGGLSFDEWKKVGVTAPMRKMQLITYDDSYLIAYLVTESKNFQAWRWDTNTGVFDAQVIASDVVDFGVGTNYPGVGTQRSFATYEKSDHNIYSARSTSGSFGFDWADENSLGIVGEQVEFAYGYLGGCYTTFIGFNSRSIRANVNTDYNDPASWGSNETVTDGASIESLNPTICAARKGIASDEVLIIASSRAAGSTDKFDGQAYRRENGAAYAPTGYVTTSAGYNIAHIDSWMQKVNNSEIMETSYVRDIIDNSDNDVNRSHRYDGTSFGPFEAVNDSDVDVFDGFASAVAETPDDNPCMAFAGTSAGGSFGYGLYFDAQNATASTEENNFLGFAFYPNPAHEILNLSATQTIDNVKIYSLLGQKVLETSPQQNNPSINISSITAGIYLMKVNIDGQSSIYRIIKQ</sequence>
<protein>
    <submittedName>
        <fullName evidence="4">T9SS type A sorting domain-containing protein</fullName>
    </submittedName>
</protein>
<evidence type="ECO:0000313" key="4">
    <source>
        <dbReference type="EMBL" id="QQX77766.1"/>
    </source>
</evidence>